<evidence type="ECO:0000256" key="6">
    <source>
        <dbReference type="SAM" id="Phobius"/>
    </source>
</evidence>
<dbReference type="Pfam" id="PF01957">
    <property type="entry name" value="NfeD"/>
    <property type="match status" value="1"/>
</dbReference>
<dbReference type="EMBL" id="CP041616">
    <property type="protein sequence ID" value="QDO87508.1"/>
    <property type="molecule type" value="Genomic_DNA"/>
</dbReference>
<dbReference type="KEGG" id="orz:FNH13_03455"/>
<dbReference type="InterPro" id="IPR052165">
    <property type="entry name" value="Membrane_assoc_protease"/>
</dbReference>
<dbReference type="InterPro" id="IPR012340">
    <property type="entry name" value="NA-bd_OB-fold"/>
</dbReference>
<evidence type="ECO:0000256" key="2">
    <source>
        <dbReference type="ARBA" id="ARBA00022692"/>
    </source>
</evidence>
<organism evidence="8 9">
    <name type="scientific">Ornithinimicrobium ciconiae</name>
    <dbReference type="NCBI Taxonomy" id="2594265"/>
    <lineage>
        <taxon>Bacteria</taxon>
        <taxon>Bacillati</taxon>
        <taxon>Actinomycetota</taxon>
        <taxon>Actinomycetes</taxon>
        <taxon>Micrococcales</taxon>
        <taxon>Ornithinimicrobiaceae</taxon>
        <taxon>Ornithinimicrobium</taxon>
    </lineage>
</organism>
<evidence type="ECO:0000313" key="8">
    <source>
        <dbReference type="EMBL" id="QDO87508.1"/>
    </source>
</evidence>
<name>A0A516G7L5_9MICO</name>
<feature type="domain" description="NfeD-like C-terminal" evidence="7">
    <location>
        <begin position="88"/>
        <end position="145"/>
    </location>
</feature>
<dbReference type="RefSeq" id="WP_143782170.1">
    <property type="nucleotide sequence ID" value="NZ_CP041616.1"/>
</dbReference>
<dbReference type="PANTHER" id="PTHR33507:SF3">
    <property type="entry name" value="INNER MEMBRANE PROTEIN YBBJ"/>
    <property type="match status" value="1"/>
</dbReference>
<keyword evidence="2 6" id="KW-0812">Transmembrane</keyword>
<protein>
    <submittedName>
        <fullName evidence="8">NfeD family protein</fullName>
    </submittedName>
</protein>
<keyword evidence="4 6" id="KW-0472">Membrane</keyword>
<evidence type="ECO:0000256" key="1">
    <source>
        <dbReference type="ARBA" id="ARBA00004141"/>
    </source>
</evidence>
<evidence type="ECO:0000256" key="3">
    <source>
        <dbReference type="ARBA" id="ARBA00022989"/>
    </source>
</evidence>
<dbReference type="OrthoDB" id="3174252at2"/>
<gene>
    <name evidence="8" type="ORF">FNH13_03455</name>
</gene>
<evidence type="ECO:0000256" key="4">
    <source>
        <dbReference type="ARBA" id="ARBA00023136"/>
    </source>
</evidence>
<dbReference type="AlphaFoldDB" id="A0A516G7L5"/>
<evidence type="ECO:0000313" key="9">
    <source>
        <dbReference type="Proteomes" id="UP000315395"/>
    </source>
</evidence>
<feature type="transmembrane region" description="Helical" evidence="6">
    <location>
        <begin position="51"/>
        <end position="69"/>
    </location>
</feature>
<feature type="transmembrane region" description="Helical" evidence="6">
    <location>
        <begin position="12"/>
        <end position="45"/>
    </location>
</feature>
<dbReference type="SUPFAM" id="SSF141322">
    <property type="entry name" value="NfeD domain-like"/>
    <property type="match status" value="1"/>
</dbReference>
<dbReference type="GO" id="GO:0005886">
    <property type="term" value="C:plasma membrane"/>
    <property type="evidence" value="ECO:0007669"/>
    <property type="project" value="TreeGrafter"/>
</dbReference>
<feature type="region of interest" description="Disordered" evidence="5">
    <location>
        <begin position="151"/>
        <end position="187"/>
    </location>
</feature>
<comment type="subcellular location">
    <subcellularLocation>
        <location evidence="1">Membrane</location>
        <topology evidence="1">Multi-pass membrane protein</topology>
    </subcellularLocation>
</comment>
<dbReference type="Proteomes" id="UP000315395">
    <property type="component" value="Chromosome"/>
</dbReference>
<accession>A0A516G7L5</accession>
<evidence type="ECO:0000256" key="5">
    <source>
        <dbReference type="SAM" id="MobiDB-lite"/>
    </source>
</evidence>
<dbReference type="PANTHER" id="PTHR33507">
    <property type="entry name" value="INNER MEMBRANE PROTEIN YBBJ"/>
    <property type="match status" value="1"/>
</dbReference>
<sequence length="187" mass="19285">MEWLKETQWLWWIAGALVLGLIEIASLDLVFFMLAVAAVAAATAAGLDASITVQVLTFVAVAALLLAVLRPVALRKLKPAGEEERTNADALVGRTAVVLQEVTDRSGLVKLTGETWTARTTSGAVLPIDQSVNVLRIEGATAIVEALSPVAGGSGVVEPDRPVAGGSGAAVDEPERPAGGTTHTESP</sequence>
<reference evidence="8 9" key="1">
    <citation type="submission" date="2019-07" db="EMBL/GenBank/DDBJ databases">
        <title>complete genome sequencing of Ornithinimicrobium sp. H23M54.</title>
        <authorList>
            <person name="Bae J.-W."/>
            <person name="Lee S.-Y."/>
        </authorList>
    </citation>
    <scope>NUCLEOTIDE SEQUENCE [LARGE SCALE GENOMIC DNA]</scope>
    <source>
        <strain evidence="8 9">H23M54</strain>
    </source>
</reference>
<evidence type="ECO:0000259" key="7">
    <source>
        <dbReference type="Pfam" id="PF01957"/>
    </source>
</evidence>
<dbReference type="Gene3D" id="2.40.50.140">
    <property type="entry name" value="Nucleic acid-binding proteins"/>
    <property type="match status" value="1"/>
</dbReference>
<keyword evidence="3 6" id="KW-1133">Transmembrane helix</keyword>
<dbReference type="InterPro" id="IPR002810">
    <property type="entry name" value="NfeD-like_C"/>
</dbReference>
<proteinExistence type="predicted"/>
<keyword evidence="9" id="KW-1185">Reference proteome</keyword>